<name>A0ABQ0K230_9BACT</name>
<dbReference type="InterPro" id="IPR003788">
    <property type="entry name" value="NDUFAF7"/>
</dbReference>
<dbReference type="RefSeq" id="WP_052565121.1">
    <property type="nucleotide sequence ID" value="NZ_BAFN01000001.1"/>
</dbReference>
<reference evidence="4" key="1">
    <citation type="journal article" date="2015" name="Genome Announc.">
        <title>Draft Genome Sequence of an Anaerobic Ammonium-Oxidizing Bacterium, "Candidatus Brocadia sinica".</title>
        <authorList>
            <person name="Oshiki M."/>
            <person name="Shinyako-Hata K."/>
            <person name="Satoh H."/>
            <person name="Okabe S."/>
        </authorList>
    </citation>
    <scope>NUCLEOTIDE SEQUENCE [LARGE SCALE GENOMIC DNA]</scope>
    <source>
        <strain evidence="4">JPN1</strain>
    </source>
</reference>
<evidence type="ECO:0000256" key="1">
    <source>
        <dbReference type="ARBA" id="ARBA00022603"/>
    </source>
</evidence>
<dbReference type="InterPro" id="IPR038375">
    <property type="entry name" value="NDUFAF7_sf"/>
</dbReference>
<evidence type="ECO:0000313" key="3">
    <source>
        <dbReference type="EMBL" id="GAN35120.1"/>
    </source>
</evidence>
<evidence type="ECO:0000313" key="4">
    <source>
        <dbReference type="Proteomes" id="UP000032309"/>
    </source>
</evidence>
<dbReference type="SUPFAM" id="SSF53335">
    <property type="entry name" value="S-adenosyl-L-methionine-dependent methyltransferases"/>
    <property type="match status" value="1"/>
</dbReference>
<proteinExistence type="predicted"/>
<organism evidence="3 4">
    <name type="scientific">Candidatus Brocadia sinica JPN1</name>
    <dbReference type="NCBI Taxonomy" id="1197129"/>
    <lineage>
        <taxon>Bacteria</taxon>
        <taxon>Pseudomonadati</taxon>
        <taxon>Planctomycetota</taxon>
        <taxon>Candidatus Brocadiia</taxon>
        <taxon>Candidatus Brocadiales</taxon>
        <taxon>Candidatus Brocadiaceae</taxon>
        <taxon>Candidatus Brocadia</taxon>
    </lineage>
</organism>
<sequence length="416" mass="48105">MRLKNLIMEEIKKKGKISFAEFMHMVLYHSQYGYYNSDKERIGKFGDYYTSPTVHAMFGELIAKQLEEMWKIMGKGEFTIVEMGANRGWLCHDIIQCIKKEYPGFYDNFHYIIVESNPYAREKQKWLLGSVDCRSSFILASQARDKGASNQETYRTLPDKEVVKNPLSDRLDEKVSWHTYGENGFSFGKIQGCFLSNEFVDALPVHRLKVKNKILKEVYVGYNATNFYEIDDEVSEPALRDYLKTNRIYLKEGQEYEINLGAVEWLRHVSEKLYKGFVITIDYGDTTDGLCCGNNAGGTVRCYYKHNVNRDYYERMGEQDITVHVDFTNLMNAGRLVGLEVTGFTKQSHYLVALGILEKLNNTSNDLETRLKMKSLLHPEGMGEIFKVLIQHKNIENPHLTSLRPLQSITITMGNR</sequence>
<accession>A0ABQ0K230</accession>
<dbReference type="PANTHER" id="PTHR12049:SF7">
    <property type="entry name" value="PROTEIN ARGININE METHYLTRANSFERASE NDUFAF7, MITOCHONDRIAL"/>
    <property type="match status" value="1"/>
</dbReference>
<keyword evidence="4" id="KW-1185">Reference proteome</keyword>
<dbReference type="Proteomes" id="UP000032309">
    <property type="component" value="Unassembled WGS sequence"/>
</dbReference>
<comment type="caution">
    <text evidence="3">The sequence shown here is derived from an EMBL/GenBank/DDBJ whole genome shotgun (WGS) entry which is preliminary data.</text>
</comment>
<dbReference type="EMBL" id="BAFN01000001">
    <property type="protein sequence ID" value="GAN35120.1"/>
    <property type="molecule type" value="Genomic_DNA"/>
</dbReference>
<dbReference type="Gene3D" id="3.40.50.12710">
    <property type="match status" value="1"/>
</dbReference>
<keyword evidence="2" id="KW-0808">Transferase</keyword>
<gene>
    <name evidence="3" type="ORF">BROSI_A3666</name>
</gene>
<dbReference type="InterPro" id="IPR029063">
    <property type="entry name" value="SAM-dependent_MTases_sf"/>
</dbReference>
<evidence type="ECO:0000256" key="2">
    <source>
        <dbReference type="ARBA" id="ARBA00022679"/>
    </source>
</evidence>
<protein>
    <submittedName>
        <fullName evidence="3">Uncharacterized conserved protein</fullName>
    </submittedName>
</protein>
<dbReference type="PANTHER" id="PTHR12049">
    <property type="entry name" value="PROTEIN ARGININE METHYLTRANSFERASE NDUFAF7, MITOCHONDRIAL"/>
    <property type="match status" value="1"/>
</dbReference>
<keyword evidence="1" id="KW-0489">Methyltransferase</keyword>
<dbReference type="Pfam" id="PF02636">
    <property type="entry name" value="Methyltransf_28"/>
    <property type="match status" value="1"/>
</dbReference>